<dbReference type="PATRIC" id="fig|1328313.3.peg.829"/>
<dbReference type="GO" id="GO:0008915">
    <property type="term" value="F:lipid-A-disaccharide synthase activity"/>
    <property type="evidence" value="ECO:0007669"/>
    <property type="project" value="UniProtKB-UniRule"/>
</dbReference>
<dbReference type="UniPathway" id="UPA00973"/>
<keyword evidence="6 11" id="KW-0441">Lipid A biosynthesis</keyword>
<proteinExistence type="inferred from homology"/>
<dbReference type="GO" id="GO:0009245">
    <property type="term" value="P:lipid A biosynthetic process"/>
    <property type="evidence" value="ECO:0007669"/>
    <property type="project" value="UniProtKB-UniRule"/>
</dbReference>
<evidence type="ECO:0000256" key="11">
    <source>
        <dbReference type="HAMAP-Rule" id="MF_00392"/>
    </source>
</evidence>
<evidence type="ECO:0000256" key="7">
    <source>
        <dbReference type="ARBA" id="ARBA00022676"/>
    </source>
</evidence>
<dbReference type="EMBL" id="ARZY01000005">
    <property type="protein sequence ID" value="EWH11306.1"/>
    <property type="molecule type" value="Genomic_DNA"/>
</dbReference>
<keyword evidence="9 11" id="KW-0443">Lipid metabolism</keyword>
<comment type="pathway">
    <text evidence="11">Bacterial outer membrane biogenesis; LPS lipid A biosynthesis.</text>
</comment>
<name>W7QHF5_9ALTE</name>
<dbReference type="OrthoDB" id="9801642at2"/>
<evidence type="ECO:0000256" key="4">
    <source>
        <dbReference type="ARBA" id="ARBA00020902"/>
    </source>
</evidence>
<evidence type="ECO:0000313" key="12">
    <source>
        <dbReference type="EMBL" id="EWH11306.1"/>
    </source>
</evidence>
<protein>
    <recommendedName>
        <fullName evidence="4 11">Lipid-A-disaccharide synthase</fullName>
        <ecNumber evidence="3 11">2.4.1.182</ecNumber>
    </recommendedName>
</protein>
<evidence type="ECO:0000256" key="9">
    <source>
        <dbReference type="ARBA" id="ARBA00023098"/>
    </source>
</evidence>
<dbReference type="Pfam" id="PF02684">
    <property type="entry name" value="LpxB"/>
    <property type="match status" value="1"/>
</dbReference>
<keyword evidence="13" id="KW-1185">Reference proteome</keyword>
<evidence type="ECO:0000256" key="3">
    <source>
        <dbReference type="ARBA" id="ARBA00012687"/>
    </source>
</evidence>
<organism evidence="12 13">
    <name type="scientific">Catenovulum agarivorans DS-2</name>
    <dbReference type="NCBI Taxonomy" id="1328313"/>
    <lineage>
        <taxon>Bacteria</taxon>
        <taxon>Pseudomonadati</taxon>
        <taxon>Pseudomonadota</taxon>
        <taxon>Gammaproteobacteria</taxon>
        <taxon>Alteromonadales</taxon>
        <taxon>Alteromonadaceae</taxon>
        <taxon>Catenovulum</taxon>
    </lineage>
</organism>
<comment type="caution">
    <text evidence="12">The sequence shown here is derived from an EMBL/GenBank/DDBJ whole genome shotgun (WGS) entry which is preliminary data.</text>
</comment>
<keyword evidence="8 11" id="KW-0808">Transferase</keyword>
<evidence type="ECO:0000256" key="1">
    <source>
        <dbReference type="ARBA" id="ARBA00002056"/>
    </source>
</evidence>
<dbReference type="PANTHER" id="PTHR30372">
    <property type="entry name" value="LIPID-A-DISACCHARIDE SYNTHASE"/>
    <property type="match status" value="1"/>
</dbReference>
<dbReference type="AlphaFoldDB" id="W7QHF5"/>
<sequence length="384" mass="43150">MPKQLTIALVAGERSGDIIGANFISAFKQQMASLNVEVKFEGIGGPLMLDQGMQSFFDMEELAVMGLVEVLGRLPRLLKIRKQLFQHWQQNPPDLFMGIDAPDFNLTLEEKLKNIGIKTVHYVSPSIWAWRQKRVFKVKRAVDMVLTLLPFENQFYHKYQVPCAFVGHTLADQIPMHTDKVQCKRALGLQPEQDYIAILPGSRSSEVAMLTEDFAKACAKLANSNPNLKFIAAAVNESKQAYIQDIFKQIAPKLDIQVVLGQSREVMGAANAIMIASGTATLEAALIKRPMVVCYRFKALSYQIFKRLVKVKFFSLPNLIMDKAVVAELLQHQVTPENIVAELNKVMFDENQQQMADFHSIHQQLKQDAGVKAAQTIKNLLYAS</sequence>
<evidence type="ECO:0000256" key="5">
    <source>
        <dbReference type="ARBA" id="ARBA00022516"/>
    </source>
</evidence>
<comment type="similarity">
    <text evidence="2 11">Belongs to the LpxB family.</text>
</comment>
<evidence type="ECO:0000256" key="10">
    <source>
        <dbReference type="ARBA" id="ARBA00048975"/>
    </source>
</evidence>
<evidence type="ECO:0000256" key="2">
    <source>
        <dbReference type="ARBA" id="ARBA00007868"/>
    </source>
</evidence>
<gene>
    <name evidence="11 12" type="primary">lpxB</name>
    <name evidence="12" type="ORF">DS2_04005</name>
</gene>
<dbReference type="GO" id="GO:0005543">
    <property type="term" value="F:phospholipid binding"/>
    <property type="evidence" value="ECO:0007669"/>
    <property type="project" value="TreeGrafter"/>
</dbReference>
<dbReference type="HAMAP" id="MF_00392">
    <property type="entry name" value="LpxB"/>
    <property type="match status" value="1"/>
</dbReference>
<comment type="function">
    <text evidence="1 11">Condensation of UDP-2,3-diacylglucosamine and 2,3-diacylglucosamine-1-phosphate to form lipid A disaccharide, a precursor of lipid A, a phosphorylated glycolipid that anchors the lipopolysaccharide to the outer membrane of the cell.</text>
</comment>
<comment type="catalytic activity">
    <reaction evidence="10 11">
        <text>a lipid X + a UDP-2-N,3-O-bis[(3R)-3-hydroxyacyl]-alpha-D-glucosamine = a lipid A disaccharide + UDP + H(+)</text>
        <dbReference type="Rhea" id="RHEA:67828"/>
        <dbReference type="ChEBI" id="CHEBI:15378"/>
        <dbReference type="ChEBI" id="CHEBI:58223"/>
        <dbReference type="ChEBI" id="CHEBI:137748"/>
        <dbReference type="ChEBI" id="CHEBI:176338"/>
        <dbReference type="ChEBI" id="CHEBI:176343"/>
        <dbReference type="EC" id="2.4.1.182"/>
    </reaction>
</comment>
<dbReference type="RefSeq" id="WP_035013360.1">
    <property type="nucleotide sequence ID" value="NZ_ARZY01000005.1"/>
</dbReference>
<dbReference type="InterPro" id="IPR003835">
    <property type="entry name" value="Glyco_trans_19"/>
</dbReference>
<dbReference type="STRING" id="1328313.DS2_04005"/>
<dbReference type="NCBIfam" id="TIGR00215">
    <property type="entry name" value="lpxB"/>
    <property type="match status" value="1"/>
</dbReference>
<dbReference type="SUPFAM" id="SSF53756">
    <property type="entry name" value="UDP-Glycosyltransferase/glycogen phosphorylase"/>
    <property type="match status" value="1"/>
</dbReference>
<keyword evidence="5 11" id="KW-0444">Lipid biosynthesis</keyword>
<evidence type="ECO:0000313" key="13">
    <source>
        <dbReference type="Proteomes" id="UP000019276"/>
    </source>
</evidence>
<dbReference type="Proteomes" id="UP000019276">
    <property type="component" value="Unassembled WGS sequence"/>
</dbReference>
<dbReference type="EC" id="2.4.1.182" evidence="3 11"/>
<evidence type="ECO:0000256" key="8">
    <source>
        <dbReference type="ARBA" id="ARBA00022679"/>
    </source>
</evidence>
<accession>W7QHF5</accession>
<dbReference type="GO" id="GO:0016020">
    <property type="term" value="C:membrane"/>
    <property type="evidence" value="ECO:0007669"/>
    <property type="project" value="GOC"/>
</dbReference>
<dbReference type="PANTHER" id="PTHR30372:SF4">
    <property type="entry name" value="LIPID-A-DISACCHARIDE SYNTHASE, MITOCHONDRIAL-RELATED"/>
    <property type="match status" value="1"/>
</dbReference>
<evidence type="ECO:0000256" key="6">
    <source>
        <dbReference type="ARBA" id="ARBA00022556"/>
    </source>
</evidence>
<dbReference type="eggNOG" id="COG0763">
    <property type="taxonomic scope" value="Bacteria"/>
</dbReference>
<reference evidence="12 13" key="1">
    <citation type="journal article" date="2014" name="Genome Announc.">
        <title>Draft Genome Sequence of the Agar-Degrading Bacterium Catenovulum sp. Strain DS-2, Isolated from Intestines of Haliotis diversicolor.</title>
        <authorList>
            <person name="Shan D."/>
            <person name="Li X."/>
            <person name="Gu Z."/>
            <person name="Wei G."/>
            <person name="Gao Z."/>
            <person name="Shao Z."/>
        </authorList>
    </citation>
    <scope>NUCLEOTIDE SEQUENCE [LARGE SCALE GENOMIC DNA]</scope>
    <source>
        <strain evidence="12 13">DS-2</strain>
    </source>
</reference>
<keyword evidence="7 11" id="KW-0328">Glycosyltransferase</keyword>